<protein>
    <submittedName>
        <fullName evidence="4">HTH domain-containing protein</fullName>
    </submittedName>
</protein>
<dbReference type="Proteomes" id="UP000199666">
    <property type="component" value="Unassembled WGS sequence"/>
</dbReference>
<dbReference type="PANTHER" id="PTHR34580">
    <property type="match status" value="1"/>
</dbReference>
<dbReference type="InterPro" id="IPR026881">
    <property type="entry name" value="WYL_dom"/>
</dbReference>
<dbReference type="PROSITE" id="PS52050">
    <property type="entry name" value="WYL"/>
    <property type="match status" value="1"/>
</dbReference>
<keyword evidence="5" id="KW-1185">Reference proteome</keyword>
<dbReference type="Pfam" id="PF08279">
    <property type="entry name" value="HTH_11"/>
    <property type="match status" value="1"/>
</dbReference>
<proteinExistence type="predicted"/>
<dbReference type="InterPro" id="IPR013196">
    <property type="entry name" value="HTH_11"/>
</dbReference>
<evidence type="ECO:0000256" key="2">
    <source>
        <dbReference type="ARBA" id="ARBA00023163"/>
    </source>
</evidence>
<evidence type="ECO:0000313" key="5">
    <source>
        <dbReference type="Proteomes" id="UP000199666"/>
    </source>
</evidence>
<organism evidence="4 5">
    <name type="scientific">Pedobacter insulae</name>
    <dbReference type="NCBI Taxonomy" id="414048"/>
    <lineage>
        <taxon>Bacteria</taxon>
        <taxon>Pseudomonadati</taxon>
        <taxon>Bacteroidota</taxon>
        <taxon>Sphingobacteriia</taxon>
        <taxon>Sphingobacteriales</taxon>
        <taxon>Sphingobacteriaceae</taxon>
        <taxon>Pedobacter</taxon>
    </lineage>
</organism>
<evidence type="ECO:0000256" key="1">
    <source>
        <dbReference type="ARBA" id="ARBA00023015"/>
    </source>
</evidence>
<evidence type="ECO:0000259" key="3">
    <source>
        <dbReference type="PROSITE" id="PS51000"/>
    </source>
</evidence>
<dbReference type="PROSITE" id="PS51000">
    <property type="entry name" value="HTH_DEOR_2"/>
    <property type="match status" value="1"/>
</dbReference>
<dbReference type="SUPFAM" id="SSF46785">
    <property type="entry name" value="Winged helix' DNA-binding domain"/>
    <property type="match status" value="1"/>
</dbReference>
<dbReference type="Gene3D" id="1.10.10.10">
    <property type="entry name" value="Winged helix-like DNA-binding domain superfamily/Winged helix DNA-binding domain"/>
    <property type="match status" value="1"/>
</dbReference>
<keyword evidence="2" id="KW-0804">Transcription</keyword>
<dbReference type="InterPro" id="IPR036388">
    <property type="entry name" value="WH-like_DNA-bd_sf"/>
</dbReference>
<dbReference type="InterPro" id="IPR036390">
    <property type="entry name" value="WH_DNA-bd_sf"/>
</dbReference>
<dbReference type="InterPro" id="IPR001034">
    <property type="entry name" value="DeoR_HTH"/>
</dbReference>
<dbReference type="GO" id="GO:0003700">
    <property type="term" value="F:DNA-binding transcription factor activity"/>
    <property type="evidence" value="ECO:0007669"/>
    <property type="project" value="InterPro"/>
</dbReference>
<name>A0A1I2SZR4_9SPHI</name>
<dbReference type="PANTHER" id="PTHR34580:SF1">
    <property type="entry name" value="PROTEIN PAFC"/>
    <property type="match status" value="1"/>
</dbReference>
<feature type="domain" description="HTH deoR-type" evidence="3">
    <location>
        <begin position="8"/>
        <end position="63"/>
    </location>
</feature>
<dbReference type="EMBL" id="FOPP01000001">
    <property type="protein sequence ID" value="SFG55441.1"/>
    <property type="molecule type" value="Genomic_DNA"/>
</dbReference>
<evidence type="ECO:0000313" key="4">
    <source>
        <dbReference type="EMBL" id="SFG55441.1"/>
    </source>
</evidence>
<dbReference type="InterPro" id="IPR051534">
    <property type="entry name" value="CBASS_pafABC_assoc_protein"/>
</dbReference>
<dbReference type="RefSeq" id="WP_090991528.1">
    <property type="nucleotide sequence ID" value="NZ_FOPP01000001.1"/>
</dbReference>
<dbReference type="STRING" id="414048.SAMN04489864_10123"/>
<sequence length="238" mass="27379">MEHNDTKRLSRLTAILTQLQTKKLITAAELAKKHNVSIRTIYRDIRALEQGGIPIFTDEGKGYSLLDGYRMPPISFTESEANALVTAEQLVIKNKDASFVREYVGAISKIKSVLRKSTQEKANMLAARMEFRPLLETTQTSNYLSALQLALTSYKLVKLTYNSLDTNETTQRIIEPFALYNTQENWLLIAICRLRKEHRTFRLDRIESLEILDETFVPHKMTLPEYFEICRAKSFANP</sequence>
<dbReference type="OrthoDB" id="9815009at2"/>
<reference evidence="4 5" key="1">
    <citation type="submission" date="2016-10" db="EMBL/GenBank/DDBJ databases">
        <authorList>
            <person name="de Groot N.N."/>
        </authorList>
    </citation>
    <scope>NUCLEOTIDE SEQUENCE [LARGE SCALE GENOMIC DNA]</scope>
    <source>
        <strain evidence="4 5">DSM 18684</strain>
    </source>
</reference>
<dbReference type="AlphaFoldDB" id="A0A1I2SZR4"/>
<gene>
    <name evidence="4" type="ORF">SAMN04489864_10123</name>
</gene>
<keyword evidence="1" id="KW-0805">Transcription regulation</keyword>
<accession>A0A1I2SZR4</accession>
<dbReference type="Pfam" id="PF13280">
    <property type="entry name" value="WYL"/>
    <property type="match status" value="1"/>
</dbReference>